<feature type="domain" description="Methyltransferase" evidence="1">
    <location>
        <begin position="45"/>
        <end position="166"/>
    </location>
</feature>
<dbReference type="EMBL" id="FNWQ01000002">
    <property type="protein sequence ID" value="SEH32336.1"/>
    <property type="molecule type" value="Genomic_DNA"/>
</dbReference>
<accession>A0A1H6HA26</accession>
<dbReference type="GO" id="GO:0030798">
    <property type="term" value="F:trans-aconitate 2-methyltransferase activity"/>
    <property type="evidence" value="ECO:0007669"/>
    <property type="project" value="InterPro"/>
</dbReference>
<dbReference type="InterPro" id="IPR025714">
    <property type="entry name" value="Methyltranfer_dom"/>
</dbReference>
<dbReference type="SUPFAM" id="SSF53335">
    <property type="entry name" value="S-adenosyl-L-methionine-dependent methyltransferases"/>
    <property type="match status" value="1"/>
</dbReference>
<reference evidence="2 3" key="1">
    <citation type="submission" date="2016-10" db="EMBL/GenBank/DDBJ databases">
        <authorList>
            <person name="de Groot N.N."/>
        </authorList>
    </citation>
    <scope>NUCLEOTIDE SEQUENCE [LARGE SCALE GENOMIC DNA]</scope>
    <source>
        <strain evidence="2 3">DSM 23031</strain>
    </source>
</reference>
<dbReference type="PANTHER" id="PTHR43861">
    <property type="entry name" value="TRANS-ACONITATE 2-METHYLTRANSFERASE-RELATED"/>
    <property type="match status" value="1"/>
</dbReference>
<dbReference type="PANTHER" id="PTHR43861:SF1">
    <property type="entry name" value="TRANS-ACONITATE 2-METHYLTRANSFERASE"/>
    <property type="match status" value="1"/>
</dbReference>
<dbReference type="InterPro" id="IPR023149">
    <property type="entry name" value="Trans_acon_MeTrfase_C"/>
</dbReference>
<dbReference type="Gene3D" id="1.10.150.290">
    <property type="entry name" value="S-adenosyl-L-methionine-dependent methyltransferases"/>
    <property type="match status" value="1"/>
</dbReference>
<proteinExistence type="predicted"/>
<evidence type="ECO:0000313" key="3">
    <source>
        <dbReference type="Proteomes" id="UP000198561"/>
    </source>
</evidence>
<dbReference type="InterPro" id="IPR029063">
    <property type="entry name" value="SAM-dependent_MTases_sf"/>
</dbReference>
<protein>
    <submittedName>
        <fullName evidence="2">Trans-aconitate 2-methyltransferase</fullName>
    </submittedName>
</protein>
<gene>
    <name evidence="2" type="ORF">SAMN05421593_1759</name>
</gene>
<dbReference type="Gene3D" id="3.40.50.150">
    <property type="entry name" value="Vaccinia Virus protein VP39"/>
    <property type="match status" value="1"/>
</dbReference>
<dbReference type="Pfam" id="PF13847">
    <property type="entry name" value="Methyltransf_31"/>
    <property type="match status" value="1"/>
</dbReference>
<organism evidence="2 3">
    <name type="scientific">Chryseobacterium culicis</name>
    <dbReference type="NCBI Taxonomy" id="680127"/>
    <lineage>
        <taxon>Bacteria</taxon>
        <taxon>Pseudomonadati</taxon>
        <taxon>Bacteroidota</taxon>
        <taxon>Flavobacteriia</taxon>
        <taxon>Flavobacteriales</taxon>
        <taxon>Weeksellaceae</taxon>
        <taxon>Chryseobacterium group</taxon>
        <taxon>Chryseobacterium</taxon>
    </lineage>
</organism>
<sequence>MEILYLYSTITKIIFMPWNPELYDQYKDVRYKPFYDLAALIKPENNIKAIDLGCGTGEQTSILAEKLTGSTFLGIDSSAEMLEKSKKFENDNLHFKLQSIEETAQSHQKWDLVFSNAALQWADDHETLFPKIIGLLSQNGQLALQMPVQKENILNQILTEMADEEPYASQLNHFNRDSPVLSMDDYAQILFDNGIQDIEIFQKVYPIIADDHEALYAFISGTALLPYLERLEGEKKENFISGFKSRIAERFTKYPAIYAFKRILMYGRKK</sequence>
<keyword evidence="2" id="KW-0808">Transferase</keyword>
<dbReference type="Proteomes" id="UP000198561">
    <property type="component" value="Unassembled WGS sequence"/>
</dbReference>
<evidence type="ECO:0000313" key="2">
    <source>
        <dbReference type="EMBL" id="SEH32336.1"/>
    </source>
</evidence>
<dbReference type="STRING" id="680127.SAMN05421593_1759"/>
<evidence type="ECO:0000259" key="1">
    <source>
        <dbReference type="Pfam" id="PF13847"/>
    </source>
</evidence>
<dbReference type="CDD" id="cd02440">
    <property type="entry name" value="AdoMet_MTases"/>
    <property type="match status" value="1"/>
</dbReference>
<dbReference type="GO" id="GO:0032259">
    <property type="term" value="P:methylation"/>
    <property type="evidence" value="ECO:0007669"/>
    <property type="project" value="UniProtKB-KW"/>
</dbReference>
<name>A0A1H6HA26_CHRCI</name>
<keyword evidence="2" id="KW-0489">Methyltransferase</keyword>
<dbReference type="AlphaFoldDB" id="A0A1H6HA26"/>